<feature type="region of interest" description="Disordered" evidence="1">
    <location>
        <begin position="19"/>
        <end position="41"/>
    </location>
</feature>
<dbReference type="AlphaFoldDB" id="A0AAE1UL56"/>
<proteinExistence type="predicted"/>
<organism evidence="2 3">
    <name type="scientific">Petrolisthes manimaculis</name>
    <dbReference type="NCBI Taxonomy" id="1843537"/>
    <lineage>
        <taxon>Eukaryota</taxon>
        <taxon>Metazoa</taxon>
        <taxon>Ecdysozoa</taxon>
        <taxon>Arthropoda</taxon>
        <taxon>Crustacea</taxon>
        <taxon>Multicrustacea</taxon>
        <taxon>Malacostraca</taxon>
        <taxon>Eumalacostraca</taxon>
        <taxon>Eucarida</taxon>
        <taxon>Decapoda</taxon>
        <taxon>Pleocyemata</taxon>
        <taxon>Anomura</taxon>
        <taxon>Galatheoidea</taxon>
        <taxon>Porcellanidae</taxon>
        <taxon>Petrolisthes</taxon>
    </lineage>
</organism>
<dbReference type="Proteomes" id="UP001292094">
    <property type="component" value="Unassembled WGS sequence"/>
</dbReference>
<evidence type="ECO:0000313" key="3">
    <source>
        <dbReference type="Proteomes" id="UP001292094"/>
    </source>
</evidence>
<accession>A0AAE1UL56</accession>
<name>A0AAE1UL56_9EUCA</name>
<evidence type="ECO:0000313" key="2">
    <source>
        <dbReference type="EMBL" id="KAK4322219.1"/>
    </source>
</evidence>
<dbReference type="EMBL" id="JAWZYT010000531">
    <property type="protein sequence ID" value="KAK4322219.1"/>
    <property type="molecule type" value="Genomic_DNA"/>
</dbReference>
<evidence type="ECO:0000256" key="1">
    <source>
        <dbReference type="SAM" id="MobiDB-lite"/>
    </source>
</evidence>
<gene>
    <name evidence="2" type="ORF">Pmani_007017</name>
</gene>
<reference evidence="2" key="1">
    <citation type="submission" date="2023-11" db="EMBL/GenBank/DDBJ databases">
        <title>Genome assemblies of two species of porcelain crab, Petrolisthes cinctipes and Petrolisthes manimaculis (Anomura: Porcellanidae).</title>
        <authorList>
            <person name="Angst P."/>
        </authorList>
    </citation>
    <scope>NUCLEOTIDE SEQUENCE</scope>
    <source>
        <strain evidence="2">PB745_02</strain>
        <tissue evidence="2">Gill</tissue>
    </source>
</reference>
<protein>
    <submittedName>
        <fullName evidence="2">Uncharacterized protein</fullName>
    </submittedName>
</protein>
<sequence length="73" mass="8143">MTFLHFNPSGITECRRMSQLTSTSTTMKKDQKNTSGKILKKRKKRFAATLSVEVTTYPATDPTYGPSDPVTSK</sequence>
<comment type="caution">
    <text evidence="2">The sequence shown here is derived from an EMBL/GenBank/DDBJ whole genome shotgun (WGS) entry which is preliminary data.</text>
</comment>
<keyword evidence="3" id="KW-1185">Reference proteome</keyword>